<dbReference type="Gene3D" id="3.30.420.10">
    <property type="entry name" value="Ribonuclease H-like superfamily/Ribonuclease H"/>
    <property type="match status" value="1"/>
</dbReference>
<accession>A0A0J7MW77</accession>
<keyword evidence="2" id="KW-1185">Reference proteome</keyword>
<dbReference type="InterPro" id="IPR052160">
    <property type="entry name" value="Gypsy_RT_Integrase-like"/>
</dbReference>
<evidence type="ECO:0000313" key="2">
    <source>
        <dbReference type="Proteomes" id="UP000036403"/>
    </source>
</evidence>
<gene>
    <name evidence="1" type="ORF">RF55_17263</name>
</gene>
<protein>
    <submittedName>
        <fullName evidence="1">Reverse ribonuclease integrase</fullName>
    </submittedName>
</protein>
<dbReference type="GO" id="GO:0003676">
    <property type="term" value="F:nucleic acid binding"/>
    <property type="evidence" value="ECO:0007669"/>
    <property type="project" value="InterPro"/>
</dbReference>
<dbReference type="SUPFAM" id="SSF53098">
    <property type="entry name" value="Ribonuclease H-like"/>
    <property type="match status" value="1"/>
</dbReference>
<dbReference type="InterPro" id="IPR012337">
    <property type="entry name" value="RNaseH-like_sf"/>
</dbReference>
<sequence length="134" mass="14562">MFKDIARYTRACTIRMAHKASQQRRAGNLQATPVTASWQQVSIDLVGPLPRSNHGHTWLLTLQDRFTKRIEVAPLRRATAANVTRDLNAHSPSHSLARCLACTLAVSLAPLAVSLARSPSPSSGRTRACGRPGI</sequence>
<dbReference type="Proteomes" id="UP000036403">
    <property type="component" value="Unassembled WGS sequence"/>
</dbReference>
<evidence type="ECO:0000313" key="1">
    <source>
        <dbReference type="EMBL" id="KMQ84715.1"/>
    </source>
</evidence>
<reference evidence="1 2" key="1">
    <citation type="submission" date="2015-04" db="EMBL/GenBank/DDBJ databases">
        <title>Lasius niger genome sequencing.</title>
        <authorList>
            <person name="Konorov E.A."/>
            <person name="Nikitin M.A."/>
            <person name="Kirill M.V."/>
            <person name="Chang P."/>
        </authorList>
    </citation>
    <scope>NUCLEOTIDE SEQUENCE [LARGE SCALE GENOMIC DNA]</scope>
    <source>
        <tissue evidence="1">Whole</tissue>
    </source>
</reference>
<dbReference type="OrthoDB" id="7700898at2759"/>
<dbReference type="InterPro" id="IPR036397">
    <property type="entry name" value="RNaseH_sf"/>
</dbReference>
<organism evidence="1 2">
    <name type="scientific">Lasius niger</name>
    <name type="common">Black garden ant</name>
    <dbReference type="NCBI Taxonomy" id="67767"/>
    <lineage>
        <taxon>Eukaryota</taxon>
        <taxon>Metazoa</taxon>
        <taxon>Ecdysozoa</taxon>
        <taxon>Arthropoda</taxon>
        <taxon>Hexapoda</taxon>
        <taxon>Insecta</taxon>
        <taxon>Pterygota</taxon>
        <taxon>Neoptera</taxon>
        <taxon>Endopterygota</taxon>
        <taxon>Hymenoptera</taxon>
        <taxon>Apocrita</taxon>
        <taxon>Aculeata</taxon>
        <taxon>Formicoidea</taxon>
        <taxon>Formicidae</taxon>
        <taxon>Formicinae</taxon>
        <taxon>Lasius</taxon>
        <taxon>Lasius</taxon>
    </lineage>
</organism>
<dbReference type="EMBL" id="LBMM01015683">
    <property type="protein sequence ID" value="KMQ84715.1"/>
    <property type="molecule type" value="Genomic_DNA"/>
</dbReference>
<dbReference type="AlphaFoldDB" id="A0A0J7MW77"/>
<proteinExistence type="predicted"/>
<dbReference type="PANTHER" id="PTHR47266">
    <property type="entry name" value="ENDONUCLEASE-RELATED"/>
    <property type="match status" value="1"/>
</dbReference>
<dbReference type="PaxDb" id="67767-A0A0J7MW77"/>
<dbReference type="STRING" id="67767.A0A0J7MW77"/>
<comment type="caution">
    <text evidence="1">The sequence shown here is derived from an EMBL/GenBank/DDBJ whole genome shotgun (WGS) entry which is preliminary data.</text>
</comment>
<name>A0A0J7MW77_LASNI</name>